<dbReference type="EMBL" id="MEXB01000010">
    <property type="protein sequence ID" value="OGC88260.1"/>
    <property type="molecule type" value="Genomic_DNA"/>
</dbReference>
<dbReference type="Pfam" id="PF13483">
    <property type="entry name" value="Lactamase_B_3"/>
    <property type="match status" value="1"/>
</dbReference>
<reference evidence="2 3" key="1">
    <citation type="journal article" date="2016" name="Nat. Commun.">
        <title>Thousands of microbial genomes shed light on interconnected biogeochemical processes in an aquifer system.</title>
        <authorList>
            <person name="Anantharaman K."/>
            <person name="Brown C.T."/>
            <person name="Hug L.A."/>
            <person name="Sharon I."/>
            <person name="Castelle C.J."/>
            <person name="Probst A.J."/>
            <person name="Thomas B.C."/>
            <person name="Singh A."/>
            <person name="Wilkins M.J."/>
            <person name="Karaoz U."/>
            <person name="Brodie E.L."/>
            <person name="Williams K.H."/>
            <person name="Hubbard S.S."/>
            <person name="Banfield J.F."/>
        </authorList>
    </citation>
    <scope>NUCLEOTIDE SEQUENCE [LARGE SCALE GENOMIC DNA]</scope>
</reference>
<dbReference type="Proteomes" id="UP000176568">
    <property type="component" value="Unassembled WGS sequence"/>
</dbReference>
<dbReference type="InterPro" id="IPR049202">
    <property type="entry name" value="DUF6817"/>
</dbReference>
<dbReference type="PANTHER" id="PTHR43546:SF3">
    <property type="entry name" value="UPF0173 METAL-DEPENDENT HYDROLASE MJ1163"/>
    <property type="match status" value="1"/>
</dbReference>
<accession>A0A1F4Y2R0</accession>
<dbReference type="InterPro" id="IPR036866">
    <property type="entry name" value="RibonucZ/Hydroxyglut_hydro"/>
</dbReference>
<dbReference type="AlphaFoldDB" id="A0A1F4Y2R0"/>
<dbReference type="SUPFAM" id="SSF56281">
    <property type="entry name" value="Metallo-hydrolase/oxidoreductase"/>
    <property type="match status" value="1"/>
</dbReference>
<dbReference type="PANTHER" id="PTHR43546">
    <property type="entry name" value="UPF0173 METAL-DEPENDENT HYDROLASE MJ1163-RELATED"/>
    <property type="match status" value="1"/>
</dbReference>
<evidence type="ECO:0000259" key="1">
    <source>
        <dbReference type="Pfam" id="PF20680"/>
    </source>
</evidence>
<dbReference type="InterPro" id="IPR050114">
    <property type="entry name" value="UPF0173_UPF0282_UlaG_hydrolase"/>
</dbReference>
<organism evidence="2 3">
    <name type="scientific">Candidatus Adlerbacteria bacterium RIFOXYC1_FULL_48_26</name>
    <dbReference type="NCBI Taxonomy" id="1797247"/>
    <lineage>
        <taxon>Bacteria</taxon>
        <taxon>Candidatus Adleribacteriota</taxon>
    </lineage>
</organism>
<dbReference type="Gene3D" id="3.60.15.10">
    <property type="entry name" value="Ribonuclease Z/Hydroxyacylglutathione hydrolase-like"/>
    <property type="match status" value="1"/>
</dbReference>
<evidence type="ECO:0000313" key="3">
    <source>
        <dbReference type="Proteomes" id="UP000176568"/>
    </source>
</evidence>
<feature type="domain" description="DUF6817" evidence="1">
    <location>
        <begin position="12"/>
        <end position="95"/>
    </location>
</feature>
<sequence length="464" mass="52225">MSLASAAAKTYLTNKGAKNIRHVRGSLLDHLSRIEETLKGWNTPEHVQLAGLFHSVFGTDHFKKELLGEADTEQVRLLIGEKALRLVSLFSSIDRFTISSKRTPSGYSALHKDTYATIPLTKEETSEILHIFLANAIDHLFDVMYEGAMVEINHYVPFAELFTPKAQEALQKLNRGTHPSEEFSPGLRFIGHAGVWLKTEEGSLVVDPWLYSSTFEQPVLRGLQPYQRTIDFLIPRPVFKGIDLKPDIVLLSHFHTHHAPLESIKKFAGLKPIRVICPALSEDDHAWLRTSLGELYEKITFEASDEAREHTFPNLTVRVFTHPKPHHLGFVVKTPKQHFVHVTDACVNADVNRLSLDPMWETVRDLKPDMLFISAANHLSRWGAGSKRTVGEHASLSPTQAAKITALMGAKRVGLIGMDNFSIWDSAIEYAHTAEAIENEFQWVIDYLAPNVEFIPLRPGKKIL</sequence>
<comment type="caution">
    <text evidence="2">The sequence shown here is derived from an EMBL/GenBank/DDBJ whole genome shotgun (WGS) entry which is preliminary data.</text>
</comment>
<evidence type="ECO:0000313" key="2">
    <source>
        <dbReference type="EMBL" id="OGC88260.1"/>
    </source>
</evidence>
<name>A0A1F4Y2R0_9BACT</name>
<protein>
    <recommendedName>
        <fullName evidence="1">DUF6817 domain-containing protein</fullName>
    </recommendedName>
</protein>
<dbReference type="Pfam" id="PF20680">
    <property type="entry name" value="DUF6817"/>
    <property type="match status" value="1"/>
</dbReference>
<gene>
    <name evidence="2" type="ORF">A2419_00970</name>
</gene>
<dbReference type="STRING" id="1797247.A2419_00970"/>
<proteinExistence type="predicted"/>